<proteinExistence type="predicted"/>
<gene>
    <name evidence="4" type="ORF">IMG5_197160</name>
</gene>
<organism evidence="4 5">
    <name type="scientific">Ichthyophthirius multifiliis</name>
    <name type="common">White spot disease agent</name>
    <name type="synonym">Ich</name>
    <dbReference type="NCBI Taxonomy" id="5932"/>
    <lineage>
        <taxon>Eukaryota</taxon>
        <taxon>Sar</taxon>
        <taxon>Alveolata</taxon>
        <taxon>Ciliophora</taxon>
        <taxon>Intramacronucleata</taxon>
        <taxon>Oligohymenophorea</taxon>
        <taxon>Hymenostomatida</taxon>
        <taxon>Ophryoglenina</taxon>
        <taxon>Ichthyophthirius</taxon>
    </lineage>
</organism>
<dbReference type="GeneID" id="14903424"/>
<feature type="region of interest" description="Disordered" evidence="2">
    <location>
        <begin position="1427"/>
        <end position="1472"/>
    </location>
</feature>
<dbReference type="PANTHER" id="PTHR11133">
    <property type="entry name" value="SACCHAROPINE DEHYDROGENASE"/>
    <property type="match status" value="1"/>
</dbReference>
<sequence length="2171" mass="255321">MKSIRKKWKQGRFQRIQNVFSQNKQDNQQEQNITLLERLQSNQQNIKEIAVITLANITHNTPQNILDMCIKEPILKELLNILDEHNEIIIIYALNAITNLLGLEYHIKLQNNIELNVSSFFIEKCLLAKLEKLTILVKNHINLQSISNEERTKSLKIIQSIFELLSCLCENVQEKYLRIITDSPLSQVFLRECIEYIKYADNDLLNALLGYFQIYSECSGLVCQQIIENNFLMESFARILKRNNITDLKYQAQVISILYNVLTTCENKLNEEYQAIFNTMCQFIIQTLSIKIFYELNNLKDIIQHNFQSILSQIKNDEKDINETNENENEVINDNQEDDKSKEALKIWLITAEAIELLMGVLVNIFEKECESDIYEDEENMNSDCDEDIEEQKEIQVVKSCEKKRIRREDKSIWERRASLTPEDIQQLLLENPNIKFIVQPSETRIFSNFEYEQVGAIIKEELYECQVILGVREIPRDKLLKNKTYLFFSDTTKAQVNNMKMLDCILEKNIRLIDYEKIQDGNNTRLITFGKLAGISSCINFLSGLGLFLLTKNIASPFINISLTHKYFSIEQAYQQLKMVSKIFQKQGITPSLRPLIFAIIGNGRCAQGTLEVLQNFPIKIVSPDDLQLICADKNNQEHGKYIYFPYEYTPIFHNKYLPYISVIFQNMQWEKKFPRLITDQQLQQIVPLKLLGICDVSCMKEGAIQCVKKITTPECPFNVVDIVQNKVYDGPAYRKNGIIFLNMEDLARDLAYDANLVLEEVKILKNNTKKYKHLLEIIDQFYNELEGQMRIQQKTGFKFPIDNFNQLIETIAETKKSKVNIYFLSFIQNLLNLQLLNYTAHDNILNYLLKIQELNKEQVQIKVQQTFFLLLDPSTISIENSVFIEKVLKMLILMKSSKNQLLQNTSYSSLDQLIENIINEVIQNNQKNLEKQRLLAQLLYDFIVVADEQKSQWWPKNINVDKEIGFQVIFYALNMISKKCFHSKEIQNLFKFNLFPLIKKNINIQQNSQQFMLSLYRGIVKSIIYLEDEFEQLEIYFKFLQQKELVISKFLSFECINYFISQSEILFMFLIQLDIKKQDNVIKFYQLYIFDQQFLKFLQISPKVSKVIENNDNDIEFPCISHSLIMKECLDFYHKLSISLEIIFSTKLGIKLGKKKQKSSANFDIFYSIFDIIWKNVYQSIKLLLTKQTDEQQFQNLLNTIQTFTNLSGSIGNVSASDQFIKAICNYSLPKNSDMTPKNIQTNKMVLNISHCLGNLLDTNGWFYILTFLQKSEYLYNKNRIARDNTQEEQIKLSDIQILQNTLDYLFQNSANYDNDHLLTFINSLFSITFEYISTENKILQKKNNDNSSVFKQKHSIFSIQKIYETIKVNLYRIDILWDLVSANFLVLCTNKNQYFREKAVESLGDFILEAFQFIADSYNQQIQENSDNNSNNISSNSSNNSSQDQPDIKQSQKKPKQRGNNHKFKNKEKWTKEEWQHTLFQPWIDVIKCGYNESKEVIMNNILKILQNNGHMINKNGWNQLLNILNKISTDSDQNYVCRGIKCIELLVNQYLSNLHHSKLSNLLKIIENFKKYSRDHLVKHQTNQNQIQMLTKEEFAQLMQSILEKLLFLCTDPHAEARNSAQHIFSSLIVHNFTKLQSIDILNSMVWEMAENVLLKLKQEMQKNQNDKLVYWEETAQNTCQHLCKIIKRSVQLHEKPENDSEIQNIPEIIDRVMQIFFKYIQVNLSDISVEVIKSYREIFKLRPFICIQNFNNNNNFENLLVYLQKQFSYVPNNIKIIKNIFQKLIPECIFILEDFCLLSIENNNNVFLNIYKSHIGSVFQLFNSILMYSQLVSEDINMKQQKIFFDEKQYVELLEKMSKNTHLQQEYNLFFNKLIHLPVKSIVIDGLKRKFIPVIINHIKNGNNIPSQVIIEHIFAIQSCILAKNSIEYMELLNNIKQRPIWAICTEIFVDIVNFLLEKSQDLYLEILYNIIYNYFMNNKYSINDLIKYYTPDQIKEYFEGERILLELIMYKLLPNVSNENIGKFANILFQNSNLKMENENAISQFNLEDLGIHFNKNCLTFLCKFSSQDSILQNQEKNILFLPFFLNRCRIILDNFVQEQKTLASVSYKATKIKDIDFVLSLIKNLKIYHNSFKIIHNNGIFQQFNLPFEISNNNAYYLNSQYGH</sequence>
<evidence type="ECO:0000313" key="5">
    <source>
        <dbReference type="Proteomes" id="UP000008983"/>
    </source>
</evidence>
<evidence type="ECO:0000313" key="4">
    <source>
        <dbReference type="EMBL" id="EGR27359.1"/>
    </source>
</evidence>
<dbReference type="EMBL" id="GL984364">
    <property type="protein sequence ID" value="EGR27359.1"/>
    <property type="molecule type" value="Genomic_DNA"/>
</dbReference>
<keyword evidence="5" id="KW-1185">Reference proteome</keyword>
<dbReference type="SUPFAM" id="SSF48371">
    <property type="entry name" value="ARM repeat"/>
    <property type="match status" value="2"/>
</dbReference>
<evidence type="ECO:0000259" key="3">
    <source>
        <dbReference type="SMART" id="SM01003"/>
    </source>
</evidence>
<dbReference type="Pfam" id="PF05222">
    <property type="entry name" value="AlaDh_PNT_N"/>
    <property type="match status" value="1"/>
</dbReference>
<dbReference type="RefSeq" id="XP_004024243.1">
    <property type="nucleotide sequence ID" value="XM_004024194.1"/>
</dbReference>
<dbReference type="InterPro" id="IPR016024">
    <property type="entry name" value="ARM-type_fold"/>
</dbReference>
<feature type="compositionally biased region" description="Low complexity" evidence="2">
    <location>
        <begin position="1427"/>
        <end position="1448"/>
    </location>
</feature>
<keyword evidence="1" id="KW-0560">Oxidoreductase</keyword>
<accession>G0R595</accession>
<dbReference type="InterPro" id="IPR051168">
    <property type="entry name" value="AASS"/>
</dbReference>
<dbReference type="InterPro" id="IPR011989">
    <property type="entry name" value="ARM-like"/>
</dbReference>
<dbReference type="FunFam" id="3.40.50.720:FF:000087">
    <property type="entry name" value="alpha-aminoadipic semialdehyde synthase, mitochondrial"/>
    <property type="match status" value="1"/>
</dbReference>
<protein>
    <recommendedName>
        <fullName evidence="3">Alanine dehydrogenase/pyridine nucleotide transhydrogenase N-terminal domain-containing protein</fullName>
    </recommendedName>
</protein>
<name>G0R595_ICHMU</name>
<dbReference type="SMART" id="SM01003">
    <property type="entry name" value="AlaDh_PNT_N"/>
    <property type="match status" value="1"/>
</dbReference>
<dbReference type="SUPFAM" id="SSF52283">
    <property type="entry name" value="Formate/glycerate dehydrogenase catalytic domain-like"/>
    <property type="match status" value="1"/>
</dbReference>
<dbReference type="Gene3D" id="1.25.10.10">
    <property type="entry name" value="Leucine-rich Repeat Variant"/>
    <property type="match status" value="1"/>
</dbReference>
<reference evidence="4 5" key="1">
    <citation type="submission" date="2011-07" db="EMBL/GenBank/DDBJ databases">
        <authorList>
            <person name="Coyne R."/>
            <person name="Brami D."/>
            <person name="Johnson J."/>
            <person name="Hostetler J."/>
            <person name="Hannick L."/>
            <person name="Clark T."/>
            <person name="Cassidy-Hanley D."/>
            <person name="Inman J."/>
        </authorList>
    </citation>
    <scope>NUCLEOTIDE SEQUENCE [LARGE SCALE GENOMIC DNA]</scope>
    <source>
        <strain evidence="4 5">G5</strain>
    </source>
</reference>
<evidence type="ECO:0000256" key="1">
    <source>
        <dbReference type="ARBA" id="ARBA00023002"/>
    </source>
</evidence>
<dbReference type="Proteomes" id="UP000008983">
    <property type="component" value="Unassembled WGS sequence"/>
</dbReference>
<dbReference type="Pfam" id="PF09324">
    <property type="entry name" value="Sec7-like_HDS"/>
    <property type="match status" value="1"/>
</dbReference>
<dbReference type="eggNOG" id="KOG0172">
    <property type="taxonomic scope" value="Eukaryota"/>
</dbReference>
<feature type="compositionally biased region" description="Basic residues" evidence="2">
    <location>
        <begin position="1454"/>
        <end position="1469"/>
    </location>
</feature>
<dbReference type="OrthoDB" id="292001at2759"/>
<dbReference type="InParanoid" id="G0R595"/>
<dbReference type="InterPro" id="IPR007886">
    <property type="entry name" value="AlaDH/PNT_N"/>
</dbReference>
<dbReference type="STRING" id="857967.G0R595"/>
<dbReference type="PANTHER" id="PTHR11133:SF22">
    <property type="entry name" value="ALPHA-AMINOADIPIC SEMIALDEHYDE SYNTHASE, MITOCHONDRIAL"/>
    <property type="match status" value="1"/>
</dbReference>
<dbReference type="OMA" id="CTEYIIN"/>
<feature type="non-terminal residue" evidence="4">
    <location>
        <position position="2171"/>
    </location>
</feature>
<dbReference type="Gene3D" id="3.40.50.720">
    <property type="entry name" value="NAD(P)-binding Rossmann-like Domain"/>
    <property type="match status" value="1"/>
</dbReference>
<evidence type="ECO:0000256" key="2">
    <source>
        <dbReference type="SAM" id="MobiDB-lite"/>
    </source>
</evidence>
<dbReference type="InterPro" id="IPR015403">
    <property type="entry name" value="Mon2/Sec7/BIG1-like_HDS"/>
</dbReference>
<dbReference type="GO" id="GO:0016491">
    <property type="term" value="F:oxidoreductase activity"/>
    <property type="evidence" value="ECO:0007669"/>
    <property type="project" value="UniProtKB-KW"/>
</dbReference>
<feature type="domain" description="Alanine dehydrogenase/pyridine nucleotide transhydrogenase N-terminal" evidence="3">
    <location>
        <begin position="405"/>
        <end position="537"/>
    </location>
</feature>